<evidence type="ECO:0000259" key="1">
    <source>
        <dbReference type="Pfam" id="PF03465"/>
    </source>
</evidence>
<reference evidence="2" key="1">
    <citation type="journal article" date="2014" name="Front. Microbiol.">
        <title>High frequency of phylogenetically diverse reductive dehalogenase-homologous genes in deep subseafloor sedimentary metagenomes.</title>
        <authorList>
            <person name="Kawai M."/>
            <person name="Futagami T."/>
            <person name="Toyoda A."/>
            <person name="Takaki Y."/>
            <person name="Nishi S."/>
            <person name="Hori S."/>
            <person name="Arai W."/>
            <person name="Tsubouchi T."/>
            <person name="Morono Y."/>
            <person name="Uchiyama I."/>
            <person name="Ito T."/>
            <person name="Fujiyama A."/>
            <person name="Inagaki F."/>
            <person name="Takami H."/>
        </authorList>
    </citation>
    <scope>NUCLEOTIDE SEQUENCE</scope>
    <source>
        <strain evidence="2">Expedition CK06-06</strain>
    </source>
</reference>
<feature type="domain" description="eRF1" evidence="1">
    <location>
        <begin position="8"/>
        <end position="95"/>
    </location>
</feature>
<dbReference type="GO" id="GO:0071025">
    <property type="term" value="P:RNA surveillance"/>
    <property type="evidence" value="ECO:0007669"/>
    <property type="project" value="InterPro"/>
</dbReference>
<dbReference type="InterPro" id="IPR029064">
    <property type="entry name" value="Ribosomal_eL30-like_sf"/>
</dbReference>
<dbReference type="SUPFAM" id="SSF55315">
    <property type="entry name" value="L30e-like"/>
    <property type="match status" value="1"/>
</dbReference>
<dbReference type="GO" id="GO:0032790">
    <property type="term" value="P:ribosome disassembly"/>
    <property type="evidence" value="ECO:0007669"/>
    <property type="project" value="TreeGrafter"/>
</dbReference>
<evidence type="ECO:0000313" key="2">
    <source>
        <dbReference type="EMBL" id="GAG75343.1"/>
    </source>
</evidence>
<dbReference type="PANTHER" id="PTHR10853">
    <property type="entry name" value="PELOTA"/>
    <property type="match status" value="1"/>
</dbReference>
<protein>
    <recommendedName>
        <fullName evidence="1">eRF1 domain-containing protein</fullName>
    </recommendedName>
</protein>
<name>X1ASU7_9ZZZZ</name>
<dbReference type="PANTHER" id="PTHR10853:SF0">
    <property type="entry name" value="PROTEIN PELOTA HOMOLOG"/>
    <property type="match status" value="1"/>
</dbReference>
<accession>X1ASU7</accession>
<dbReference type="GO" id="GO:0070966">
    <property type="term" value="P:nuclear-transcribed mRNA catabolic process, no-go decay"/>
    <property type="evidence" value="ECO:0007669"/>
    <property type="project" value="InterPro"/>
</dbReference>
<proteinExistence type="predicted"/>
<gene>
    <name evidence="2" type="ORF">S01H4_28905</name>
</gene>
<organism evidence="2">
    <name type="scientific">marine sediment metagenome</name>
    <dbReference type="NCBI Taxonomy" id="412755"/>
    <lineage>
        <taxon>unclassified sequences</taxon>
        <taxon>metagenomes</taxon>
        <taxon>ecological metagenomes</taxon>
    </lineage>
</organism>
<dbReference type="GO" id="GO:0005737">
    <property type="term" value="C:cytoplasm"/>
    <property type="evidence" value="ECO:0007669"/>
    <property type="project" value="TreeGrafter"/>
</dbReference>
<dbReference type="Gene3D" id="3.30.1330.30">
    <property type="match status" value="1"/>
</dbReference>
<dbReference type="EMBL" id="BART01014528">
    <property type="protein sequence ID" value="GAG75343.1"/>
    <property type="molecule type" value="Genomic_DNA"/>
</dbReference>
<dbReference type="Pfam" id="PF03465">
    <property type="entry name" value="eRF1_3"/>
    <property type="match status" value="1"/>
</dbReference>
<feature type="non-terminal residue" evidence="2">
    <location>
        <position position="1"/>
    </location>
</feature>
<dbReference type="InterPro" id="IPR005142">
    <property type="entry name" value="eRF1_3"/>
</dbReference>
<dbReference type="GO" id="GO:0070481">
    <property type="term" value="P:nuclear-transcribed mRNA catabolic process, non-stop decay"/>
    <property type="evidence" value="ECO:0007669"/>
    <property type="project" value="InterPro"/>
</dbReference>
<dbReference type="GO" id="GO:0070651">
    <property type="term" value="P:nonfunctional rRNA decay"/>
    <property type="evidence" value="ECO:0007669"/>
    <property type="project" value="TreeGrafter"/>
</dbReference>
<dbReference type="AlphaFoldDB" id="X1ASU7"/>
<sequence length="95" mass="10689">LRETEIYAERQAWDAFMEDLMKGLNTVTYGKNEVMEALQAGRVSTLLITEDLADQMDSIYDDVTEFGSELLVFSNQTESGAQLKGFGGMAARLRW</sequence>
<dbReference type="InterPro" id="IPR004405">
    <property type="entry name" value="TF_pelota"/>
</dbReference>
<comment type="caution">
    <text evidence="2">The sequence shown here is derived from an EMBL/GenBank/DDBJ whole genome shotgun (WGS) entry which is preliminary data.</text>
</comment>